<gene>
    <name evidence="11 16" type="primary">lysS</name>
    <name evidence="16" type="ORF">ERS852571_00940</name>
</gene>
<comment type="catalytic activity">
    <reaction evidence="10 11 13">
        <text>tRNA(Lys) + L-lysine + ATP = L-lysyl-tRNA(Lys) + AMP + diphosphate</text>
        <dbReference type="Rhea" id="RHEA:20792"/>
        <dbReference type="Rhea" id="RHEA-COMP:9696"/>
        <dbReference type="Rhea" id="RHEA-COMP:9697"/>
        <dbReference type="ChEBI" id="CHEBI:30616"/>
        <dbReference type="ChEBI" id="CHEBI:32551"/>
        <dbReference type="ChEBI" id="CHEBI:33019"/>
        <dbReference type="ChEBI" id="CHEBI:78442"/>
        <dbReference type="ChEBI" id="CHEBI:78529"/>
        <dbReference type="ChEBI" id="CHEBI:456215"/>
        <dbReference type="EC" id="6.1.1.6"/>
    </reaction>
</comment>
<dbReference type="NCBIfam" id="TIGR00499">
    <property type="entry name" value="lysS_bact"/>
    <property type="match status" value="1"/>
</dbReference>
<comment type="cofactor">
    <cofactor evidence="11 13">
        <name>Mg(2+)</name>
        <dbReference type="ChEBI" id="CHEBI:18420"/>
    </cofactor>
    <text evidence="11 13">Binds 3 Mg(2+) ions per subunit.</text>
</comment>
<name>A0A173S485_ANAHA</name>
<dbReference type="GO" id="GO:0006430">
    <property type="term" value="P:lysyl-tRNA aminoacylation"/>
    <property type="evidence" value="ECO:0007669"/>
    <property type="project" value="UniProtKB-UniRule"/>
</dbReference>
<dbReference type="PANTHER" id="PTHR42918:SF15">
    <property type="entry name" value="LYSINE--TRNA LIGASE, CHLOROPLASTIC_MITOCHONDRIAL"/>
    <property type="match status" value="1"/>
</dbReference>
<feature type="binding site" evidence="11">
    <location>
        <position position="401"/>
    </location>
    <ligand>
        <name>Mg(2+)</name>
        <dbReference type="ChEBI" id="CHEBI:18420"/>
        <label>1</label>
    </ligand>
</feature>
<evidence type="ECO:0000313" key="17">
    <source>
        <dbReference type="Proteomes" id="UP000095553"/>
    </source>
</evidence>
<keyword evidence="5 11" id="KW-0547">Nucleotide-binding</keyword>
<sequence>MAQQNKDTNELIKVRRQKLADLQAAGKNPFEIMKYDVTHHSKEIKDNFEELEGKEVAVAGRLMFKRVMGKASFCNVQDLQGGIQAYVARDEIGVESYQDFKKMDIGDIVGIKGKVFATKTGEKSIHAEEVILLSKSLKPLPEKFHGLTDTDTRYRQRYVDLIMNEESKEVFIKRSKIISKIRSYLDGQGFMEVETPMLVSNAGGASARPFETHYNALSEDVKLRISLELYLKRLIVGGLEKVYEIGRVFRNEGVDTRHNPEFTLMELYQAYTDYHGMMDLTENLYRYLAEEVCGGTKIQYKDFEIDLGKPFERITMVDAVKKYSGVDFKEIKTLEEARAAAEEHHVEYEERHKRGDILNLFFEEFVEDKLIQPTFVMDHPVEISPLTKRKPEDPDYVERFEFFMNGWEMANAYSELNDPIDQRERFKAQEELLAQGDEEANTTDEDFLNALEIGMPPTGGIGFGIDRMVMLLTNSTAIRDVLLFPTMKSLDADKKASKVSKVAPAKVSEKVDFSNVKIEPIFEEMVDFDTFSKSDFRAVKVKECVAVPKSKKLLQFTLDDGTGTDRTILSGIHSFYEPEELVGKTLIAITNLPPRAMMGIDSCGMLLSAIHEEEGEEKLHLLMVDDHIPAGAKLY</sequence>
<accession>A0A173S485</accession>
<dbReference type="AlphaFoldDB" id="A0A173S485"/>
<dbReference type="CDD" id="cd00775">
    <property type="entry name" value="LysRS_core"/>
    <property type="match status" value="1"/>
</dbReference>
<evidence type="ECO:0000259" key="14">
    <source>
        <dbReference type="PROSITE" id="PS50862"/>
    </source>
</evidence>
<dbReference type="GO" id="GO:0000287">
    <property type="term" value="F:magnesium ion binding"/>
    <property type="evidence" value="ECO:0007669"/>
    <property type="project" value="UniProtKB-UniRule"/>
</dbReference>
<evidence type="ECO:0000256" key="5">
    <source>
        <dbReference type="ARBA" id="ARBA00022741"/>
    </source>
</evidence>
<dbReference type="SUPFAM" id="SSF55681">
    <property type="entry name" value="Class II aaRS and biotin synthetases"/>
    <property type="match status" value="1"/>
</dbReference>
<evidence type="ECO:0000256" key="1">
    <source>
        <dbReference type="ARBA" id="ARBA00008226"/>
    </source>
</evidence>
<evidence type="ECO:0000256" key="12">
    <source>
        <dbReference type="PROSITE-ProRule" id="PRU00209"/>
    </source>
</evidence>
<organism evidence="16 17">
    <name type="scientific">Anaerostipes hadrus</name>
    <dbReference type="NCBI Taxonomy" id="649756"/>
    <lineage>
        <taxon>Bacteria</taxon>
        <taxon>Bacillati</taxon>
        <taxon>Bacillota</taxon>
        <taxon>Clostridia</taxon>
        <taxon>Lachnospirales</taxon>
        <taxon>Lachnospiraceae</taxon>
        <taxon>Anaerostipes</taxon>
    </lineage>
</organism>
<evidence type="ECO:0000256" key="8">
    <source>
        <dbReference type="ARBA" id="ARBA00022917"/>
    </source>
</evidence>
<dbReference type="EMBL" id="CYXY01000005">
    <property type="protein sequence ID" value="CUM85142.1"/>
    <property type="molecule type" value="Genomic_DNA"/>
</dbReference>
<keyword evidence="11" id="KW-0963">Cytoplasm</keyword>
<dbReference type="Proteomes" id="UP000095553">
    <property type="component" value="Unassembled WGS sequence"/>
</dbReference>
<keyword evidence="4 11" id="KW-0479">Metal-binding</keyword>
<dbReference type="PROSITE" id="PS50886">
    <property type="entry name" value="TRBD"/>
    <property type="match status" value="1"/>
</dbReference>
<dbReference type="RefSeq" id="WP_055072482.1">
    <property type="nucleotide sequence ID" value="NZ_CYXY01000005.1"/>
</dbReference>
<reference evidence="16 17" key="1">
    <citation type="submission" date="2015-09" db="EMBL/GenBank/DDBJ databases">
        <authorList>
            <consortium name="Pathogen Informatics"/>
        </authorList>
    </citation>
    <scope>NUCLEOTIDE SEQUENCE [LARGE SCALE GENOMIC DNA]</scope>
    <source>
        <strain evidence="16 17">2789STDY5834959</strain>
    </source>
</reference>
<dbReference type="GO" id="GO:0016740">
    <property type="term" value="F:transferase activity"/>
    <property type="evidence" value="ECO:0007669"/>
    <property type="project" value="UniProtKB-ARBA"/>
</dbReference>
<dbReference type="InterPro" id="IPR006195">
    <property type="entry name" value="aa-tRNA-synth_II"/>
</dbReference>
<dbReference type="FunFam" id="2.40.50.140:FF:000024">
    <property type="entry name" value="Lysine--tRNA ligase"/>
    <property type="match status" value="1"/>
</dbReference>
<dbReference type="CDD" id="cd04322">
    <property type="entry name" value="LysRS_N"/>
    <property type="match status" value="1"/>
</dbReference>
<evidence type="ECO:0000256" key="13">
    <source>
        <dbReference type="RuleBase" id="RU000336"/>
    </source>
</evidence>
<dbReference type="InterPro" id="IPR045864">
    <property type="entry name" value="aa-tRNA-synth_II/BPL/LPL"/>
</dbReference>
<dbReference type="Pfam" id="PF01336">
    <property type="entry name" value="tRNA_anti-codon"/>
    <property type="match status" value="1"/>
</dbReference>
<dbReference type="PROSITE" id="PS50862">
    <property type="entry name" value="AA_TRNA_LIGASE_II"/>
    <property type="match status" value="1"/>
</dbReference>
<evidence type="ECO:0000256" key="7">
    <source>
        <dbReference type="ARBA" id="ARBA00022884"/>
    </source>
</evidence>
<dbReference type="EC" id="6.1.1.6" evidence="11"/>
<evidence type="ECO:0000256" key="4">
    <source>
        <dbReference type="ARBA" id="ARBA00022723"/>
    </source>
</evidence>
<dbReference type="HAMAP" id="MF_00252">
    <property type="entry name" value="Lys_tRNA_synth_class2"/>
    <property type="match status" value="1"/>
</dbReference>
<dbReference type="Gene3D" id="2.40.50.140">
    <property type="entry name" value="Nucleic acid-binding proteins"/>
    <property type="match status" value="2"/>
</dbReference>
<evidence type="ECO:0000256" key="3">
    <source>
        <dbReference type="ARBA" id="ARBA00022598"/>
    </source>
</evidence>
<dbReference type="Pfam" id="PF00152">
    <property type="entry name" value="tRNA-synt_2"/>
    <property type="match status" value="1"/>
</dbReference>
<feature type="binding site" evidence="11">
    <location>
        <position position="408"/>
    </location>
    <ligand>
        <name>Mg(2+)</name>
        <dbReference type="ChEBI" id="CHEBI:18420"/>
        <label>2</label>
    </ligand>
</feature>
<comment type="subunit">
    <text evidence="11">Homodimer.</text>
</comment>
<feature type="domain" description="TRNA-binding" evidence="15">
    <location>
        <begin position="530"/>
        <end position="635"/>
    </location>
</feature>
<evidence type="ECO:0000256" key="9">
    <source>
        <dbReference type="ARBA" id="ARBA00023146"/>
    </source>
</evidence>
<dbReference type="SUPFAM" id="SSF50249">
    <property type="entry name" value="Nucleic acid-binding proteins"/>
    <property type="match status" value="2"/>
</dbReference>
<evidence type="ECO:0000313" key="16">
    <source>
        <dbReference type="EMBL" id="CUM85142.1"/>
    </source>
</evidence>
<keyword evidence="11 13" id="KW-0460">Magnesium</keyword>
<feature type="binding site" evidence="11">
    <location>
        <position position="408"/>
    </location>
    <ligand>
        <name>Mg(2+)</name>
        <dbReference type="ChEBI" id="CHEBI:18420"/>
        <label>1</label>
    </ligand>
</feature>
<dbReference type="PRINTS" id="PR00982">
    <property type="entry name" value="TRNASYNTHLYS"/>
</dbReference>
<dbReference type="GO" id="GO:0004824">
    <property type="term" value="F:lysine-tRNA ligase activity"/>
    <property type="evidence" value="ECO:0007669"/>
    <property type="project" value="UniProtKB-UniRule"/>
</dbReference>
<dbReference type="InterPro" id="IPR018149">
    <property type="entry name" value="Lys-tRNA-synth_II_C"/>
</dbReference>
<dbReference type="GO" id="GO:0005524">
    <property type="term" value="F:ATP binding"/>
    <property type="evidence" value="ECO:0007669"/>
    <property type="project" value="UniProtKB-UniRule"/>
</dbReference>
<keyword evidence="9 11" id="KW-0030">Aminoacyl-tRNA synthetase</keyword>
<evidence type="ECO:0000256" key="6">
    <source>
        <dbReference type="ARBA" id="ARBA00022840"/>
    </source>
</evidence>
<dbReference type="GO" id="GO:0005829">
    <property type="term" value="C:cytosol"/>
    <property type="evidence" value="ECO:0007669"/>
    <property type="project" value="TreeGrafter"/>
</dbReference>
<evidence type="ECO:0000259" key="15">
    <source>
        <dbReference type="PROSITE" id="PS50886"/>
    </source>
</evidence>
<dbReference type="InterPro" id="IPR004364">
    <property type="entry name" value="Aa-tRNA-synt_II"/>
</dbReference>
<dbReference type="PANTHER" id="PTHR42918">
    <property type="entry name" value="LYSYL-TRNA SYNTHETASE"/>
    <property type="match status" value="1"/>
</dbReference>
<dbReference type="GO" id="GO:0000049">
    <property type="term" value="F:tRNA binding"/>
    <property type="evidence" value="ECO:0007669"/>
    <property type="project" value="UniProtKB-UniRule"/>
</dbReference>
<dbReference type="NCBIfam" id="NF001756">
    <property type="entry name" value="PRK00484.1"/>
    <property type="match status" value="1"/>
</dbReference>
<evidence type="ECO:0000256" key="10">
    <source>
        <dbReference type="ARBA" id="ARBA00048573"/>
    </source>
</evidence>
<dbReference type="InterPro" id="IPR002547">
    <property type="entry name" value="tRNA-bd_dom"/>
</dbReference>
<dbReference type="InterPro" id="IPR002313">
    <property type="entry name" value="Lys-tRNA-ligase_II"/>
</dbReference>
<evidence type="ECO:0000256" key="11">
    <source>
        <dbReference type="HAMAP-Rule" id="MF_00252"/>
    </source>
</evidence>
<keyword evidence="6 11" id="KW-0067">ATP-binding</keyword>
<dbReference type="InterPro" id="IPR044136">
    <property type="entry name" value="Lys-tRNA-ligase_II_N"/>
</dbReference>
<comment type="subcellular location">
    <subcellularLocation>
        <location evidence="11">Cytoplasm</location>
    </subcellularLocation>
</comment>
<feature type="domain" description="Aminoacyl-transfer RNA synthetases class-II family profile" evidence="14">
    <location>
        <begin position="174"/>
        <end position="485"/>
    </location>
</feature>
<dbReference type="GO" id="GO:0140096">
    <property type="term" value="F:catalytic activity, acting on a protein"/>
    <property type="evidence" value="ECO:0007669"/>
    <property type="project" value="UniProtKB-ARBA"/>
</dbReference>
<dbReference type="Gene3D" id="3.30.930.10">
    <property type="entry name" value="Bira Bifunctional Protein, Domain 2"/>
    <property type="match status" value="1"/>
</dbReference>
<evidence type="ECO:0000256" key="2">
    <source>
        <dbReference type="ARBA" id="ARBA00022555"/>
    </source>
</evidence>
<proteinExistence type="inferred from homology"/>
<comment type="similarity">
    <text evidence="1 11">Belongs to the class-II aminoacyl-tRNA synthetase family.</text>
</comment>
<dbReference type="Pfam" id="PF01588">
    <property type="entry name" value="tRNA_bind"/>
    <property type="match status" value="1"/>
</dbReference>
<protein>
    <recommendedName>
        <fullName evidence="11">Lysine--tRNA ligase</fullName>
        <ecNumber evidence="11">6.1.1.6</ecNumber>
    </recommendedName>
    <alternativeName>
        <fullName evidence="11">Lysyl-tRNA synthetase</fullName>
        <shortName evidence="11">LysRS</shortName>
    </alternativeName>
</protein>
<keyword evidence="2 12" id="KW-0820">tRNA-binding</keyword>
<keyword evidence="7 12" id="KW-0694">RNA-binding</keyword>
<keyword evidence="3 11" id="KW-0436">Ligase</keyword>
<keyword evidence="8 11" id="KW-0648">Protein biosynthesis</keyword>
<dbReference type="InterPro" id="IPR004365">
    <property type="entry name" value="NA-bd_OB_tRNA"/>
</dbReference>
<dbReference type="InterPro" id="IPR012340">
    <property type="entry name" value="NA-bd_OB-fold"/>
</dbReference>